<dbReference type="Proteomes" id="UP001569153">
    <property type="component" value="Unassembled WGS sequence"/>
</dbReference>
<evidence type="ECO:0000256" key="4">
    <source>
        <dbReference type="ARBA" id="ARBA00023125"/>
    </source>
</evidence>
<sequence>MKENTKYQDVEAHIRQLIHAGTLVEHDKLPSIRHLSQQQQVSRNTVIRAYQELEAAGIVYPVPRSGYCIQQKPLPEFTLVSDPNHVDLLSVTKSILAQPLIEHTMPAGSAHPNIDGPAIRSLYAEIGRHSRYQTQIPSHYQLPPGNSTLIKQLIKITQDCGITAHSNEISITHGAQQAISLALRALTKPGDIVIVESPCYFGNLLLMESLDLQVIEIPSSIDSGIDIKALKEAISLWDIAAILVTPNFNNPTGSRMPLAARQALLDESQNIPIIEDDVFGALSFDAPLPCLKSLDKGNRVIYCNSLSKTLDSRLRVGWILAGQYQRKIEKYLISDNMGSLNLMQSALGEFLTTGKYRQHLSKMKKHYHSNQKRFSTQLIKALNQHDNLRGQFQLSRPQGAFLSWLILPPAVDSYAIYQECLKAKVSVLPGTIFGTHDQYKHCIRFSCASYQDNDKWAEGVERFANIVATHLTEQG</sequence>
<dbReference type="InterPro" id="IPR000524">
    <property type="entry name" value="Tscrpt_reg_HTH_GntR"/>
</dbReference>
<dbReference type="Gene3D" id="1.10.10.10">
    <property type="entry name" value="Winged helix-like DNA-binding domain superfamily/Winged helix DNA-binding domain"/>
    <property type="match status" value="1"/>
</dbReference>
<keyword evidence="2" id="KW-0663">Pyridoxal phosphate</keyword>
<keyword evidence="7" id="KW-0032">Aminotransferase</keyword>
<gene>
    <name evidence="7" type="ORF">ACED38_05370</name>
</gene>
<keyword evidence="7" id="KW-0808">Transferase</keyword>
<keyword evidence="4" id="KW-0238">DNA-binding</keyword>
<keyword evidence="3" id="KW-0805">Transcription regulation</keyword>
<keyword evidence="8" id="KW-1185">Reference proteome</keyword>
<dbReference type="EMBL" id="JBGOOT010000002">
    <property type="protein sequence ID" value="MEZ8194318.1"/>
    <property type="molecule type" value="Genomic_DNA"/>
</dbReference>
<feature type="domain" description="HTH gntR-type" evidence="6">
    <location>
        <begin position="4"/>
        <end position="72"/>
    </location>
</feature>
<dbReference type="CDD" id="cd00609">
    <property type="entry name" value="AAT_like"/>
    <property type="match status" value="1"/>
</dbReference>
<dbReference type="SUPFAM" id="SSF46785">
    <property type="entry name" value="Winged helix' DNA-binding domain"/>
    <property type="match status" value="1"/>
</dbReference>
<dbReference type="CDD" id="cd07377">
    <property type="entry name" value="WHTH_GntR"/>
    <property type="match status" value="1"/>
</dbReference>
<dbReference type="InterPro" id="IPR015422">
    <property type="entry name" value="PyrdxlP-dep_Trfase_small"/>
</dbReference>
<dbReference type="PRINTS" id="PR00035">
    <property type="entry name" value="HTHGNTR"/>
</dbReference>
<keyword evidence="5" id="KW-0804">Transcription</keyword>
<comment type="caution">
    <text evidence="7">The sequence shown here is derived from an EMBL/GenBank/DDBJ whole genome shotgun (WGS) entry which is preliminary data.</text>
</comment>
<dbReference type="Gene3D" id="3.40.640.10">
    <property type="entry name" value="Type I PLP-dependent aspartate aminotransferase-like (Major domain)"/>
    <property type="match status" value="1"/>
</dbReference>
<dbReference type="InterPro" id="IPR051446">
    <property type="entry name" value="HTH_trans_reg/aminotransferase"/>
</dbReference>
<dbReference type="InterPro" id="IPR036390">
    <property type="entry name" value="WH_DNA-bd_sf"/>
</dbReference>
<dbReference type="Gene3D" id="3.90.1150.10">
    <property type="entry name" value="Aspartate Aminotransferase, domain 1"/>
    <property type="match status" value="1"/>
</dbReference>
<dbReference type="PANTHER" id="PTHR46577">
    <property type="entry name" value="HTH-TYPE TRANSCRIPTIONAL REGULATORY PROTEIN GABR"/>
    <property type="match status" value="1"/>
</dbReference>
<dbReference type="SUPFAM" id="SSF53383">
    <property type="entry name" value="PLP-dependent transferases"/>
    <property type="match status" value="1"/>
</dbReference>
<dbReference type="InterPro" id="IPR015424">
    <property type="entry name" value="PyrdxlP-dep_Trfase"/>
</dbReference>
<dbReference type="GO" id="GO:0008483">
    <property type="term" value="F:transaminase activity"/>
    <property type="evidence" value="ECO:0007669"/>
    <property type="project" value="UniProtKB-KW"/>
</dbReference>
<evidence type="ECO:0000256" key="2">
    <source>
        <dbReference type="ARBA" id="ARBA00022898"/>
    </source>
</evidence>
<reference evidence="7 8" key="1">
    <citation type="submission" date="2024-06" db="EMBL/GenBank/DDBJ databases">
        <authorList>
            <person name="Steensen K."/>
            <person name="Seneca J."/>
            <person name="Bartlau N."/>
            <person name="Yu A.X."/>
            <person name="Polz M.F."/>
        </authorList>
    </citation>
    <scope>NUCLEOTIDE SEQUENCE [LARGE SCALE GENOMIC DNA]</scope>
    <source>
        <strain evidence="7 8">FF146</strain>
    </source>
</reference>
<dbReference type="InterPro" id="IPR015421">
    <property type="entry name" value="PyrdxlP-dep_Trfase_major"/>
</dbReference>
<evidence type="ECO:0000259" key="6">
    <source>
        <dbReference type="PROSITE" id="PS50949"/>
    </source>
</evidence>
<name>A0ABV4M3K6_9VIBR</name>
<evidence type="ECO:0000256" key="1">
    <source>
        <dbReference type="ARBA" id="ARBA00005384"/>
    </source>
</evidence>
<dbReference type="InterPro" id="IPR004839">
    <property type="entry name" value="Aminotransferase_I/II_large"/>
</dbReference>
<evidence type="ECO:0000313" key="7">
    <source>
        <dbReference type="EMBL" id="MEZ8194318.1"/>
    </source>
</evidence>
<dbReference type="Pfam" id="PF00155">
    <property type="entry name" value="Aminotran_1_2"/>
    <property type="match status" value="1"/>
</dbReference>
<comment type="similarity">
    <text evidence="1">In the C-terminal section; belongs to the class-I pyridoxal-phosphate-dependent aminotransferase family.</text>
</comment>
<dbReference type="Pfam" id="PF00392">
    <property type="entry name" value="GntR"/>
    <property type="match status" value="1"/>
</dbReference>
<organism evidence="7 8">
    <name type="scientific">Vibrio cortegadensis</name>
    <dbReference type="NCBI Taxonomy" id="1328770"/>
    <lineage>
        <taxon>Bacteria</taxon>
        <taxon>Pseudomonadati</taxon>
        <taxon>Pseudomonadota</taxon>
        <taxon>Gammaproteobacteria</taxon>
        <taxon>Vibrionales</taxon>
        <taxon>Vibrionaceae</taxon>
        <taxon>Vibrio</taxon>
    </lineage>
</organism>
<dbReference type="PANTHER" id="PTHR46577:SF2">
    <property type="entry name" value="TRANSCRIPTIONAL REGULATORY PROTEIN"/>
    <property type="match status" value="1"/>
</dbReference>
<evidence type="ECO:0000313" key="8">
    <source>
        <dbReference type="Proteomes" id="UP001569153"/>
    </source>
</evidence>
<proteinExistence type="inferred from homology"/>
<dbReference type="PROSITE" id="PS50949">
    <property type="entry name" value="HTH_GNTR"/>
    <property type="match status" value="1"/>
</dbReference>
<evidence type="ECO:0000256" key="3">
    <source>
        <dbReference type="ARBA" id="ARBA00023015"/>
    </source>
</evidence>
<evidence type="ECO:0000256" key="5">
    <source>
        <dbReference type="ARBA" id="ARBA00023163"/>
    </source>
</evidence>
<accession>A0ABV4M3K6</accession>
<dbReference type="InterPro" id="IPR036388">
    <property type="entry name" value="WH-like_DNA-bd_sf"/>
</dbReference>
<dbReference type="SMART" id="SM00345">
    <property type="entry name" value="HTH_GNTR"/>
    <property type="match status" value="1"/>
</dbReference>
<protein>
    <submittedName>
        <fullName evidence="7">PLP-dependent aminotransferase family protein</fullName>
    </submittedName>
</protein>
<dbReference type="RefSeq" id="WP_371729870.1">
    <property type="nucleotide sequence ID" value="NZ_JBGOOT010000002.1"/>
</dbReference>